<organism evidence="10 11">
    <name type="scientific">Pelosinus propionicus DSM 13327</name>
    <dbReference type="NCBI Taxonomy" id="1123291"/>
    <lineage>
        <taxon>Bacteria</taxon>
        <taxon>Bacillati</taxon>
        <taxon>Bacillota</taxon>
        <taxon>Negativicutes</taxon>
        <taxon>Selenomonadales</taxon>
        <taxon>Sporomusaceae</taxon>
        <taxon>Pelosinus</taxon>
    </lineage>
</organism>
<keyword evidence="5 9" id="KW-0812">Transmembrane</keyword>
<comment type="similarity">
    <text evidence="1">Belongs to the KdgT transporter family.</text>
</comment>
<evidence type="ECO:0000313" key="10">
    <source>
        <dbReference type="EMBL" id="SFM03446.1"/>
    </source>
</evidence>
<feature type="transmembrane region" description="Helical" evidence="9">
    <location>
        <begin position="188"/>
        <end position="208"/>
    </location>
</feature>
<dbReference type="GO" id="GO:0016020">
    <property type="term" value="C:membrane"/>
    <property type="evidence" value="ECO:0007669"/>
    <property type="project" value="InterPro"/>
</dbReference>
<dbReference type="GO" id="GO:0015649">
    <property type="term" value="F:2-keto-3-deoxygluconate:proton symporter activity"/>
    <property type="evidence" value="ECO:0007669"/>
    <property type="project" value="InterPro"/>
</dbReference>
<keyword evidence="8 9" id="KW-0472">Membrane</keyword>
<evidence type="ECO:0000256" key="2">
    <source>
        <dbReference type="ARBA" id="ARBA00022448"/>
    </source>
</evidence>
<evidence type="ECO:0000256" key="8">
    <source>
        <dbReference type="ARBA" id="ARBA00023136"/>
    </source>
</evidence>
<feature type="transmembrane region" description="Helical" evidence="9">
    <location>
        <begin position="101"/>
        <end position="123"/>
    </location>
</feature>
<feature type="transmembrane region" description="Helical" evidence="9">
    <location>
        <begin position="7"/>
        <end position="27"/>
    </location>
</feature>
<dbReference type="AlphaFoldDB" id="A0A1I4MK70"/>
<keyword evidence="3" id="KW-1003">Cell membrane</keyword>
<feature type="transmembrane region" description="Helical" evidence="9">
    <location>
        <begin position="73"/>
        <end position="95"/>
    </location>
</feature>
<evidence type="ECO:0000256" key="3">
    <source>
        <dbReference type="ARBA" id="ARBA00022475"/>
    </source>
</evidence>
<evidence type="ECO:0000256" key="7">
    <source>
        <dbReference type="ARBA" id="ARBA00022989"/>
    </source>
</evidence>
<dbReference type="RefSeq" id="WP_090939955.1">
    <property type="nucleotide sequence ID" value="NZ_FOTS01000034.1"/>
</dbReference>
<protein>
    <submittedName>
        <fullName evidence="10">2-keto-3-deoxygluconate permease</fullName>
    </submittedName>
</protein>
<evidence type="ECO:0000313" key="11">
    <source>
        <dbReference type="Proteomes" id="UP000199520"/>
    </source>
</evidence>
<feature type="transmembrane region" description="Helical" evidence="9">
    <location>
        <begin position="39"/>
        <end position="61"/>
    </location>
</feature>
<keyword evidence="2" id="KW-0813">Transport</keyword>
<gene>
    <name evidence="10" type="ORF">SAMN04490355_103455</name>
</gene>
<evidence type="ECO:0000256" key="4">
    <source>
        <dbReference type="ARBA" id="ARBA00022597"/>
    </source>
</evidence>
<keyword evidence="4" id="KW-0762">Sugar transport</keyword>
<dbReference type="Pfam" id="PF03812">
    <property type="entry name" value="KdgT"/>
    <property type="match status" value="1"/>
</dbReference>
<dbReference type="Proteomes" id="UP000199520">
    <property type="component" value="Unassembled WGS sequence"/>
</dbReference>
<dbReference type="EMBL" id="FOTS01000034">
    <property type="protein sequence ID" value="SFM03446.1"/>
    <property type="molecule type" value="Genomic_DNA"/>
</dbReference>
<evidence type="ECO:0000256" key="9">
    <source>
        <dbReference type="SAM" id="Phobius"/>
    </source>
</evidence>
<reference evidence="11" key="1">
    <citation type="submission" date="2016-10" db="EMBL/GenBank/DDBJ databases">
        <authorList>
            <person name="Varghese N."/>
            <person name="Submissions S."/>
        </authorList>
    </citation>
    <scope>NUCLEOTIDE SEQUENCE [LARGE SCALE GENOMIC DNA]</scope>
    <source>
        <strain evidence="11">DSM 13327</strain>
    </source>
</reference>
<feature type="transmembrane region" description="Helical" evidence="9">
    <location>
        <begin position="214"/>
        <end position="236"/>
    </location>
</feature>
<feature type="transmembrane region" description="Helical" evidence="9">
    <location>
        <begin position="248"/>
        <end position="272"/>
    </location>
</feature>
<feature type="transmembrane region" description="Helical" evidence="9">
    <location>
        <begin position="160"/>
        <end position="181"/>
    </location>
</feature>
<sequence>MKFLFRKVPAAIMIIPMFVSVIINTLFPNLVNMGSLTTALFSKSAVVPLTGAILFFAGTQLKIKEAPAAIKRGGVLLAAKFAAGYIGVMVITGIFGHGGLFGISTLAMFAAILSSNGAIYLAITGEYGDQADLGAYSMLSIKDGPFLTLLALGASGASSIPVHQLLAAVFPMIVGIILGNLYEEVQKYFKAGAHALIPLIGFSIGASLDVKLMFQAGASGILLGCIVMMISGLILISVDKLVLRRPGYAGAALSCTAGSAVATPAIVAGVVPSLQGEAVIASVQIAAAVIVTAILCPMLTAWTIRKWGAPKCDAIGQ</sequence>
<name>A0A1I4MK70_9FIRM</name>
<evidence type="ECO:0000256" key="5">
    <source>
        <dbReference type="ARBA" id="ARBA00022692"/>
    </source>
</evidence>
<keyword evidence="11" id="KW-1185">Reference proteome</keyword>
<dbReference type="STRING" id="1123291.SAMN04490355_103455"/>
<proteinExistence type="inferred from homology"/>
<dbReference type="InterPro" id="IPR004684">
    <property type="entry name" value="2keto-3dGluconate_permease"/>
</dbReference>
<keyword evidence="7 9" id="KW-1133">Transmembrane helix</keyword>
<dbReference type="OrthoDB" id="2833at2"/>
<feature type="transmembrane region" description="Helical" evidence="9">
    <location>
        <begin position="278"/>
        <end position="302"/>
    </location>
</feature>
<evidence type="ECO:0000256" key="6">
    <source>
        <dbReference type="ARBA" id="ARBA00022847"/>
    </source>
</evidence>
<accession>A0A1I4MK70</accession>
<evidence type="ECO:0000256" key="1">
    <source>
        <dbReference type="ARBA" id="ARBA00006430"/>
    </source>
</evidence>
<keyword evidence="6" id="KW-0769">Symport</keyword>